<dbReference type="Pfam" id="PF12833">
    <property type="entry name" value="HTH_18"/>
    <property type="match status" value="1"/>
</dbReference>
<dbReference type="Gene3D" id="1.10.10.60">
    <property type="entry name" value="Homeodomain-like"/>
    <property type="match status" value="1"/>
</dbReference>
<keyword evidence="2" id="KW-0238">DNA-binding</keyword>
<evidence type="ECO:0000256" key="3">
    <source>
        <dbReference type="ARBA" id="ARBA00023163"/>
    </source>
</evidence>
<keyword evidence="3" id="KW-0804">Transcription</keyword>
<dbReference type="InterPro" id="IPR018060">
    <property type="entry name" value="HTH_AraC"/>
</dbReference>
<accession>A0ABX6IKA6</accession>
<dbReference type="PRINTS" id="PR00032">
    <property type="entry name" value="HTHARAC"/>
</dbReference>
<evidence type="ECO:0000256" key="2">
    <source>
        <dbReference type="ARBA" id="ARBA00023125"/>
    </source>
</evidence>
<keyword evidence="1" id="KW-0805">Transcription regulation</keyword>
<dbReference type="Pfam" id="PF12625">
    <property type="entry name" value="Arabinose_bd"/>
    <property type="match status" value="1"/>
</dbReference>
<dbReference type="PROSITE" id="PS01124">
    <property type="entry name" value="HTH_ARAC_FAMILY_2"/>
    <property type="match status" value="1"/>
</dbReference>
<keyword evidence="6" id="KW-1185">Reference proteome</keyword>
<dbReference type="SUPFAM" id="SSF46689">
    <property type="entry name" value="Homeodomain-like"/>
    <property type="match status" value="1"/>
</dbReference>
<dbReference type="InterPro" id="IPR032687">
    <property type="entry name" value="AraC-type_N"/>
</dbReference>
<dbReference type="PANTHER" id="PTHR47894:SF1">
    <property type="entry name" value="HTH-TYPE TRANSCRIPTIONAL REGULATOR VQSM"/>
    <property type="match status" value="1"/>
</dbReference>
<dbReference type="Proteomes" id="UP001059836">
    <property type="component" value="Chromosome"/>
</dbReference>
<organism evidence="5 6">
    <name type="scientific">Gordonia pseudamarae</name>
    <dbReference type="NCBI Taxonomy" id="2831662"/>
    <lineage>
        <taxon>Bacteria</taxon>
        <taxon>Bacillati</taxon>
        <taxon>Actinomycetota</taxon>
        <taxon>Actinomycetes</taxon>
        <taxon>Mycobacteriales</taxon>
        <taxon>Gordoniaceae</taxon>
        <taxon>Gordonia</taxon>
    </lineage>
</organism>
<gene>
    <name evidence="5" type="ORF">GII31_12310</name>
</gene>
<reference evidence="5" key="1">
    <citation type="journal article" date="2021" name="Nat. Microbiol.">
        <title>Cocultivation of an ultrasmall environmental parasitic bacterium with lytic ability against bacteria associated with wastewater foams.</title>
        <authorList>
            <person name="Batinovic S."/>
            <person name="Rose J.J.A."/>
            <person name="Ratcliffe J."/>
            <person name="Seviour R.J."/>
            <person name="Petrovski S."/>
        </authorList>
    </citation>
    <scope>NUCLEOTIDE SEQUENCE</scope>
    <source>
        <strain evidence="5">CON9</strain>
    </source>
</reference>
<name>A0ABX6IKA6_9ACTN</name>
<evidence type="ECO:0000259" key="4">
    <source>
        <dbReference type="PROSITE" id="PS01124"/>
    </source>
</evidence>
<evidence type="ECO:0000313" key="6">
    <source>
        <dbReference type="Proteomes" id="UP001059836"/>
    </source>
</evidence>
<evidence type="ECO:0000256" key="1">
    <source>
        <dbReference type="ARBA" id="ARBA00023015"/>
    </source>
</evidence>
<protein>
    <submittedName>
        <fullName evidence="5">Helix-turn-helix domain-containing protein</fullName>
    </submittedName>
</protein>
<dbReference type="EMBL" id="CP045809">
    <property type="protein sequence ID" value="QHN35546.1"/>
    <property type="molecule type" value="Genomic_DNA"/>
</dbReference>
<proteinExistence type="predicted"/>
<dbReference type="InterPro" id="IPR009057">
    <property type="entry name" value="Homeodomain-like_sf"/>
</dbReference>
<evidence type="ECO:0000313" key="5">
    <source>
        <dbReference type="EMBL" id="QHN35546.1"/>
    </source>
</evidence>
<sequence>MRRDGLCNRQSGSLGVKWSQVQILSARRRDQHLCAGSGVSRNRGPVLHLGHRTVSRSRRLLRTTRHRRRPGSAGGRVVPRGRERAGVELHADTLRSAACLSGCALRFKSHVRSTSATTLPVSPVTGGHVTGVRGFASDTSVDSSVPAAERFTLANWGLLGFAMLSSPTAGEALHVALRTLQIGNRFIDITAGFTQSSARITFRHKHLPPDVRDFLLERDIVIVFGVIVLRCMSPQLLDRLGDSRLELALPGDRAAKMTDGMTAMLADLAHNPMRHFRFTADRPATELTFPLDLLAEPMAMPDPATAALCEQHCLDLVQNRLNRGQLATRVRAILLQEIRAATTAGEIAARLNMDGRTMRRRLAEEGITFRTLQEETRCALAIDMLDVLDLTVTETATRLGYTSSAAFSRSFTRWTGVPPSAYRRS</sequence>
<feature type="domain" description="HTH araC/xylS-type" evidence="4">
    <location>
        <begin position="328"/>
        <end position="425"/>
    </location>
</feature>
<dbReference type="InterPro" id="IPR020449">
    <property type="entry name" value="Tscrpt_reg_AraC-type_HTH"/>
</dbReference>
<dbReference type="SMART" id="SM00342">
    <property type="entry name" value="HTH_ARAC"/>
    <property type="match status" value="1"/>
</dbReference>
<dbReference type="PANTHER" id="PTHR47894">
    <property type="entry name" value="HTH-TYPE TRANSCRIPTIONAL REGULATOR GADX"/>
    <property type="match status" value="1"/>
</dbReference>